<keyword evidence="4" id="KW-1133">Transmembrane helix</keyword>
<organism evidence="5 6">
    <name type="scientific">Morus notabilis</name>
    <dbReference type="NCBI Taxonomy" id="981085"/>
    <lineage>
        <taxon>Eukaryota</taxon>
        <taxon>Viridiplantae</taxon>
        <taxon>Streptophyta</taxon>
        <taxon>Embryophyta</taxon>
        <taxon>Tracheophyta</taxon>
        <taxon>Spermatophyta</taxon>
        <taxon>Magnoliopsida</taxon>
        <taxon>eudicotyledons</taxon>
        <taxon>Gunneridae</taxon>
        <taxon>Pentapetalae</taxon>
        <taxon>rosids</taxon>
        <taxon>fabids</taxon>
        <taxon>Rosales</taxon>
        <taxon>Moraceae</taxon>
        <taxon>Moreae</taxon>
        <taxon>Morus</taxon>
    </lineage>
</organism>
<dbReference type="PANTHER" id="PTHR42898">
    <property type="entry name" value="TROPINONE REDUCTASE"/>
    <property type="match status" value="1"/>
</dbReference>
<dbReference type="eggNOG" id="KOG0725">
    <property type="taxonomic scope" value="Eukaryota"/>
</dbReference>
<dbReference type="InterPro" id="IPR036291">
    <property type="entry name" value="NAD(P)-bd_dom_sf"/>
</dbReference>
<name>W9S2G7_9ROSA</name>
<gene>
    <name evidence="5" type="ORF">L484_025311</name>
</gene>
<accession>W9S2G7</accession>
<evidence type="ECO:0008006" key="7">
    <source>
        <dbReference type="Google" id="ProtNLM"/>
    </source>
</evidence>
<dbReference type="Proteomes" id="UP000030645">
    <property type="component" value="Unassembled WGS sequence"/>
</dbReference>
<keyword evidence="2" id="KW-0560">Oxidoreductase</keyword>
<dbReference type="STRING" id="981085.W9S2G7"/>
<dbReference type="Gene3D" id="3.40.50.720">
    <property type="entry name" value="NAD(P)-binding Rossmann-like Domain"/>
    <property type="match status" value="1"/>
</dbReference>
<dbReference type="Pfam" id="PF13561">
    <property type="entry name" value="adh_short_C2"/>
    <property type="match status" value="1"/>
</dbReference>
<sequence>MEGFTSPLHLDVLDTLISPTISLFSLLVLNVKLFSDESFIRPCINRTPLGRVAQTNEVSALVAFLCLPAASYITGQAIGVDGSFTALGI</sequence>
<dbReference type="AlphaFoldDB" id="W9S2G7"/>
<evidence type="ECO:0000313" key="6">
    <source>
        <dbReference type="Proteomes" id="UP000030645"/>
    </source>
</evidence>
<feature type="transmembrane region" description="Helical" evidence="4">
    <location>
        <begin position="12"/>
        <end position="31"/>
    </location>
</feature>
<keyword evidence="1" id="KW-0521">NADP</keyword>
<comment type="similarity">
    <text evidence="3">Belongs to the short-chain dehydrogenases/reductases (SDR) family. SDR65C subfamily.</text>
</comment>
<keyword evidence="4" id="KW-0472">Membrane</keyword>
<evidence type="ECO:0000256" key="3">
    <source>
        <dbReference type="ARBA" id="ARBA00025714"/>
    </source>
</evidence>
<protein>
    <recommendedName>
        <fullName evidence="7">Tropinone reductase-like protein</fullName>
    </recommendedName>
</protein>
<reference evidence="6" key="1">
    <citation type="submission" date="2013-01" db="EMBL/GenBank/DDBJ databases">
        <title>Draft Genome Sequence of a Mulberry Tree, Morus notabilis C.K. Schneid.</title>
        <authorList>
            <person name="He N."/>
            <person name="Zhao S."/>
        </authorList>
    </citation>
    <scope>NUCLEOTIDE SEQUENCE</scope>
</reference>
<dbReference type="EMBL" id="KE345646">
    <property type="protein sequence ID" value="EXC10727.1"/>
    <property type="molecule type" value="Genomic_DNA"/>
</dbReference>
<dbReference type="PANTHER" id="PTHR42898:SF6">
    <property type="entry name" value="NADP-DEPENDENT MANNITOL DEHYDROGENASE"/>
    <property type="match status" value="1"/>
</dbReference>
<keyword evidence="4" id="KW-0812">Transmembrane</keyword>
<dbReference type="InterPro" id="IPR002347">
    <property type="entry name" value="SDR_fam"/>
</dbReference>
<evidence type="ECO:0000256" key="2">
    <source>
        <dbReference type="ARBA" id="ARBA00023002"/>
    </source>
</evidence>
<evidence type="ECO:0000313" key="5">
    <source>
        <dbReference type="EMBL" id="EXC10727.1"/>
    </source>
</evidence>
<proteinExistence type="inferred from homology"/>
<dbReference type="InterPro" id="IPR045000">
    <property type="entry name" value="TR"/>
</dbReference>
<evidence type="ECO:0000256" key="4">
    <source>
        <dbReference type="SAM" id="Phobius"/>
    </source>
</evidence>
<keyword evidence="6" id="KW-1185">Reference proteome</keyword>
<dbReference type="GO" id="GO:0016491">
    <property type="term" value="F:oxidoreductase activity"/>
    <property type="evidence" value="ECO:0007669"/>
    <property type="project" value="UniProtKB-KW"/>
</dbReference>
<dbReference type="SUPFAM" id="SSF51735">
    <property type="entry name" value="NAD(P)-binding Rossmann-fold domains"/>
    <property type="match status" value="1"/>
</dbReference>
<evidence type="ECO:0000256" key="1">
    <source>
        <dbReference type="ARBA" id="ARBA00022857"/>
    </source>
</evidence>